<dbReference type="PANTHER" id="PTHR43433:SF5">
    <property type="entry name" value="AB HYDROLASE-1 DOMAIN-CONTAINING PROTEIN"/>
    <property type="match status" value="1"/>
</dbReference>
<protein>
    <submittedName>
        <fullName evidence="2">Poly(3-hydroxyalkanoate) depolymerase</fullName>
    </submittedName>
</protein>
<dbReference type="Gene3D" id="3.40.50.1820">
    <property type="entry name" value="alpha/beta hydrolase"/>
    <property type="match status" value="1"/>
</dbReference>
<dbReference type="RefSeq" id="WP_343978275.1">
    <property type="nucleotide sequence ID" value="NZ_BAAAJG010000010.1"/>
</dbReference>
<sequence>MDRVRMVTVGRQRLRVAVRPGTGSAPPLLLCNGIGLPLEVWTPFLEALDPALEVVRFDVPGVGGSPLGPLPHRFSTLARLAVRMLDVLGYERFDVLGVSWGGALAQQLAFHNPHQCRRVVLVATATGMLMVPASPHVLLKLVTPRRHRDSGYARAVAGEVYGGSVRDRPELVERMILAHDRPASGRGYLYQLATGWGWTSLPFLPLIRQPTLVLAGDDDPVIPLVNARVMAGLLPAAKLHVYHDGHLGILTRADELAAMVTRFLR</sequence>
<dbReference type="EMBL" id="JBHUCP010000019">
    <property type="protein sequence ID" value="MFD1532681.1"/>
    <property type="molecule type" value="Genomic_DNA"/>
</dbReference>
<evidence type="ECO:0000259" key="1">
    <source>
        <dbReference type="Pfam" id="PF00561"/>
    </source>
</evidence>
<gene>
    <name evidence="2" type="primary">phaZ</name>
    <name evidence="2" type="ORF">ACFSCY_24985</name>
</gene>
<feature type="domain" description="AB hydrolase-1" evidence="1">
    <location>
        <begin position="199"/>
        <end position="252"/>
    </location>
</feature>
<organism evidence="2 3">
    <name type="scientific">Pseudonocardia aurantiaca</name>
    <dbReference type="NCBI Taxonomy" id="75290"/>
    <lineage>
        <taxon>Bacteria</taxon>
        <taxon>Bacillati</taxon>
        <taxon>Actinomycetota</taxon>
        <taxon>Actinomycetes</taxon>
        <taxon>Pseudonocardiales</taxon>
        <taxon>Pseudonocardiaceae</taxon>
        <taxon>Pseudonocardia</taxon>
    </lineage>
</organism>
<accession>A0ABW4FRS4</accession>
<keyword evidence="3" id="KW-1185">Reference proteome</keyword>
<name>A0ABW4FRS4_9PSEU</name>
<comment type="caution">
    <text evidence="2">The sequence shown here is derived from an EMBL/GenBank/DDBJ whole genome shotgun (WGS) entry which is preliminary data.</text>
</comment>
<dbReference type="InterPro" id="IPR029058">
    <property type="entry name" value="AB_hydrolase_fold"/>
</dbReference>
<reference evidence="3" key="1">
    <citation type="journal article" date="2019" name="Int. J. Syst. Evol. Microbiol.">
        <title>The Global Catalogue of Microorganisms (GCM) 10K type strain sequencing project: providing services to taxonomists for standard genome sequencing and annotation.</title>
        <authorList>
            <consortium name="The Broad Institute Genomics Platform"/>
            <consortium name="The Broad Institute Genome Sequencing Center for Infectious Disease"/>
            <person name="Wu L."/>
            <person name="Ma J."/>
        </authorList>
    </citation>
    <scope>NUCLEOTIDE SEQUENCE [LARGE SCALE GENOMIC DNA]</scope>
    <source>
        <strain evidence="3">JCM 12165</strain>
    </source>
</reference>
<evidence type="ECO:0000313" key="3">
    <source>
        <dbReference type="Proteomes" id="UP001597145"/>
    </source>
</evidence>
<dbReference type="InterPro" id="IPR011942">
    <property type="entry name" value="PHA_depoly_arom"/>
</dbReference>
<dbReference type="SUPFAM" id="SSF53474">
    <property type="entry name" value="alpha/beta-Hydrolases"/>
    <property type="match status" value="1"/>
</dbReference>
<dbReference type="InterPro" id="IPR000073">
    <property type="entry name" value="AB_hydrolase_1"/>
</dbReference>
<evidence type="ECO:0000313" key="2">
    <source>
        <dbReference type="EMBL" id="MFD1532681.1"/>
    </source>
</evidence>
<dbReference type="PRINTS" id="PR00111">
    <property type="entry name" value="ABHYDROLASE"/>
</dbReference>
<dbReference type="NCBIfam" id="TIGR02240">
    <property type="entry name" value="PHA_depoly_arom"/>
    <property type="match status" value="1"/>
</dbReference>
<feature type="domain" description="AB hydrolase-1" evidence="1">
    <location>
        <begin position="26"/>
        <end position="158"/>
    </location>
</feature>
<proteinExistence type="predicted"/>
<dbReference type="Pfam" id="PF00561">
    <property type="entry name" value="Abhydrolase_1"/>
    <property type="match status" value="2"/>
</dbReference>
<dbReference type="PANTHER" id="PTHR43433">
    <property type="entry name" value="HYDROLASE, ALPHA/BETA FOLD FAMILY PROTEIN"/>
    <property type="match status" value="1"/>
</dbReference>
<dbReference type="Proteomes" id="UP001597145">
    <property type="component" value="Unassembled WGS sequence"/>
</dbReference>
<dbReference type="InterPro" id="IPR050471">
    <property type="entry name" value="AB_hydrolase"/>
</dbReference>